<keyword evidence="3" id="KW-0812">Transmembrane</keyword>
<feature type="transmembrane region" description="Helical" evidence="3">
    <location>
        <begin position="257"/>
        <end position="278"/>
    </location>
</feature>
<dbReference type="OMA" id="YQAFSVV"/>
<comment type="similarity">
    <text evidence="2">Belongs to the major facilitator superfamily. Monocarboxylate porter (TC 2.A.1.13) family.</text>
</comment>
<dbReference type="InterPro" id="IPR011701">
    <property type="entry name" value="MFS"/>
</dbReference>
<keyword evidence="6" id="KW-1185">Reference proteome</keyword>
<keyword evidence="3" id="KW-0472">Membrane</keyword>
<feature type="transmembrane region" description="Helical" evidence="3">
    <location>
        <begin position="56"/>
        <end position="76"/>
    </location>
</feature>
<dbReference type="InterPro" id="IPR036259">
    <property type="entry name" value="MFS_trans_sf"/>
</dbReference>
<dbReference type="OrthoDB" id="6499973at2759"/>
<feature type="transmembrane region" description="Helical" evidence="3">
    <location>
        <begin position="231"/>
        <end position="250"/>
    </location>
</feature>
<feature type="domain" description="Major facilitator superfamily (MFS) profile" evidence="4">
    <location>
        <begin position="1"/>
        <end position="374"/>
    </location>
</feature>
<proteinExistence type="inferred from homology"/>
<accession>A0A1X2HQF2</accession>
<reference evidence="5 6" key="1">
    <citation type="submission" date="2016-07" db="EMBL/GenBank/DDBJ databases">
        <title>Pervasive Adenine N6-methylation of Active Genes in Fungi.</title>
        <authorList>
            <consortium name="DOE Joint Genome Institute"/>
            <person name="Mondo S.J."/>
            <person name="Dannebaum R.O."/>
            <person name="Kuo R.C."/>
            <person name="Labutti K."/>
            <person name="Haridas S."/>
            <person name="Kuo A."/>
            <person name="Salamov A."/>
            <person name="Ahrendt S.R."/>
            <person name="Lipzen A."/>
            <person name="Sullivan W."/>
            <person name="Andreopoulos W.B."/>
            <person name="Clum A."/>
            <person name="Lindquist E."/>
            <person name="Daum C."/>
            <person name="Ramamoorthy G.K."/>
            <person name="Gryganskyi A."/>
            <person name="Culley D."/>
            <person name="Magnuson J.K."/>
            <person name="James T.Y."/>
            <person name="O'Malley M.A."/>
            <person name="Stajich J.E."/>
            <person name="Spatafora J.W."/>
            <person name="Visel A."/>
            <person name="Grigoriev I.V."/>
        </authorList>
    </citation>
    <scope>NUCLEOTIDE SEQUENCE [LARGE SCALE GENOMIC DNA]</scope>
    <source>
        <strain evidence="5 6">NRRL 2496</strain>
    </source>
</reference>
<dbReference type="AlphaFoldDB" id="A0A1X2HQF2"/>
<evidence type="ECO:0000256" key="3">
    <source>
        <dbReference type="SAM" id="Phobius"/>
    </source>
</evidence>
<protein>
    <submittedName>
        <fullName evidence="5">Major facilitator superfamily domain-containing protein</fullName>
    </submittedName>
</protein>
<dbReference type="GO" id="GO:0022857">
    <property type="term" value="F:transmembrane transporter activity"/>
    <property type="evidence" value="ECO:0007669"/>
    <property type="project" value="InterPro"/>
</dbReference>
<sequence>MLMIVGVMQDYFERTKFSDASNLSLQLSFVGTLALVFANLMGPFAQILESIIGPRLVMLIGALLITIGLMMAGFAWQIWHLYLAQGVCFGSGVCFMYMTIMAIAPQYFHRRRGLALGIISSGSGIGGLIIPFIMTPINSRLGAPWTYRVLGFVCLACDLVACLLIKSKGGGSINKSRKRLTDVVRLSVLKEVNYDIWVVGAAIQLMGYFVPFFFLPSYASFHGMDSTQGSALVAVAAAMNFVGRILCGVVADKIGMVNTNIIFSTICGLSTLLIWMFAYNFGALMGYMVVFGLTCGSYFALVSPLTASLLGMERFPSGLSFILISNIVSVFGTNIASAIEEASQLEPYKSYKIFSGTVMLFGALVMVFLKFRLNKKLIAKV</sequence>
<feature type="transmembrane region" description="Helical" evidence="3">
    <location>
        <begin position="196"/>
        <end position="219"/>
    </location>
</feature>
<evidence type="ECO:0000256" key="1">
    <source>
        <dbReference type="ARBA" id="ARBA00004141"/>
    </source>
</evidence>
<keyword evidence="3" id="KW-1133">Transmembrane helix</keyword>
<feature type="transmembrane region" description="Helical" evidence="3">
    <location>
        <begin position="351"/>
        <end position="371"/>
    </location>
</feature>
<dbReference type="STRING" id="13706.A0A1X2HQF2"/>
<dbReference type="GO" id="GO:0016020">
    <property type="term" value="C:membrane"/>
    <property type="evidence" value="ECO:0007669"/>
    <property type="project" value="UniProtKB-SubCell"/>
</dbReference>
<organism evidence="5 6">
    <name type="scientific">Syncephalastrum racemosum</name>
    <name type="common">Filamentous fungus</name>
    <dbReference type="NCBI Taxonomy" id="13706"/>
    <lineage>
        <taxon>Eukaryota</taxon>
        <taxon>Fungi</taxon>
        <taxon>Fungi incertae sedis</taxon>
        <taxon>Mucoromycota</taxon>
        <taxon>Mucoromycotina</taxon>
        <taxon>Mucoromycetes</taxon>
        <taxon>Mucorales</taxon>
        <taxon>Syncephalastraceae</taxon>
        <taxon>Syncephalastrum</taxon>
    </lineage>
</organism>
<dbReference type="InParanoid" id="A0A1X2HQF2"/>
<gene>
    <name evidence="5" type="ORF">BCR43DRAFT_529994</name>
</gene>
<dbReference type="Pfam" id="PF07690">
    <property type="entry name" value="MFS_1"/>
    <property type="match status" value="1"/>
</dbReference>
<comment type="subcellular location">
    <subcellularLocation>
        <location evidence="1">Membrane</location>
        <topology evidence="1">Multi-pass membrane protein</topology>
    </subcellularLocation>
</comment>
<dbReference type="InterPro" id="IPR050327">
    <property type="entry name" value="Proton-linked_MCT"/>
</dbReference>
<evidence type="ECO:0000256" key="2">
    <source>
        <dbReference type="ARBA" id="ARBA00006727"/>
    </source>
</evidence>
<feature type="transmembrane region" description="Helical" evidence="3">
    <location>
        <begin position="145"/>
        <end position="165"/>
    </location>
</feature>
<feature type="transmembrane region" description="Helical" evidence="3">
    <location>
        <begin position="319"/>
        <end position="339"/>
    </location>
</feature>
<dbReference type="SUPFAM" id="SSF103473">
    <property type="entry name" value="MFS general substrate transporter"/>
    <property type="match status" value="1"/>
</dbReference>
<name>A0A1X2HQF2_SYNRA</name>
<evidence type="ECO:0000313" key="6">
    <source>
        <dbReference type="Proteomes" id="UP000242180"/>
    </source>
</evidence>
<evidence type="ECO:0000313" key="5">
    <source>
        <dbReference type="EMBL" id="ORZ01598.1"/>
    </source>
</evidence>
<feature type="transmembrane region" description="Helical" evidence="3">
    <location>
        <begin position="114"/>
        <end position="133"/>
    </location>
</feature>
<dbReference type="Gene3D" id="1.20.1250.20">
    <property type="entry name" value="MFS general substrate transporter like domains"/>
    <property type="match status" value="1"/>
</dbReference>
<evidence type="ECO:0000259" key="4">
    <source>
        <dbReference type="PROSITE" id="PS50850"/>
    </source>
</evidence>
<feature type="transmembrane region" description="Helical" evidence="3">
    <location>
        <begin position="23"/>
        <end position="44"/>
    </location>
</feature>
<comment type="caution">
    <text evidence="5">The sequence shown here is derived from an EMBL/GenBank/DDBJ whole genome shotgun (WGS) entry which is preliminary data.</text>
</comment>
<dbReference type="InterPro" id="IPR020846">
    <property type="entry name" value="MFS_dom"/>
</dbReference>
<dbReference type="Proteomes" id="UP000242180">
    <property type="component" value="Unassembled WGS sequence"/>
</dbReference>
<dbReference type="PANTHER" id="PTHR11360">
    <property type="entry name" value="MONOCARBOXYLATE TRANSPORTER"/>
    <property type="match status" value="1"/>
</dbReference>
<dbReference type="PROSITE" id="PS50850">
    <property type="entry name" value="MFS"/>
    <property type="match status" value="1"/>
</dbReference>
<feature type="transmembrane region" description="Helical" evidence="3">
    <location>
        <begin position="284"/>
        <end position="307"/>
    </location>
</feature>
<dbReference type="EMBL" id="MCGN01000002">
    <property type="protein sequence ID" value="ORZ01598.1"/>
    <property type="molecule type" value="Genomic_DNA"/>
</dbReference>
<feature type="transmembrane region" description="Helical" evidence="3">
    <location>
        <begin position="82"/>
        <end position="102"/>
    </location>
</feature>
<dbReference type="PANTHER" id="PTHR11360:SF315">
    <property type="entry name" value="TRANSPORTER MCH2-RELATED"/>
    <property type="match status" value="1"/>
</dbReference>